<dbReference type="PROSITE" id="PS50048">
    <property type="entry name" value="ZN2_CY6_FUNGAL_2"/>
    <property type="match status" value="1"/>
</dbReference>
<dbReference type="SMART" id="SM00066">
    <property type="entry name" value="GAL4"/>
    <property type="match status" value="1"/>
</dbReference>
<dbReference type="CDD" id="cd12148">
    <property type="entry name" value="fungal_TF_MHR"/>
    <property type="match status" value="1"/>
</dbReference>
<dbReference type="InterPro" id="IPR050613">
    <property type="entry name" value="Sec_Metabolite_Reg"/>
</dbReference>
<evidence type="ECO:0000313" key="6">
    <source>
        <dbReference type="EMBL" id="KAH7359185.1"/>
    </source>
</evidence>
<organism evidence="6 7">
    <name type="scientific">Plectosphaerella cucumerina</name>
    <dbReference type="NCBI Taxonomy" id="40658"/>
    <lineage>
        <taxon>Eukaryota</taxon>
        <taxon>Fungi</taxon>
        <taxon>Dikarya</taxon>
        <taxon>Ascomycota</taxon>
        <taxon>Pezizomycotina</taxon>
        <taxon>Sordariomycetes</taxon>
        <taxon>Hypocreomycetidae</taxon>
        <taxon>Glomerellales</taxon>
        <taxon>Plectosphaerellaceae</taxon>
        <taxon>Plectosphaerella</taxon>
    </lineage>
</organism>
<dbReference type="InterPro" id="IPR036864">
    <property type="entry name" value="Zn2-C6_fun-type_DNA-bd_sf"/>
</dbReference>
<comment type="subcellular location">
    <subcellularLocation>
        <location evidence="1">Nucleus</location>
    </subcellularLocation>
</comment>
<dbReference type="GO" id="GO:0005634">
    <property type="term" value="C:nucleus"/>
    <property type="evidence" value="ECO:0007669"/>
    <property type="project" value="UniProtKB-SubCell"/>
</dbReference>
<proteinExistence type="predicted"/>
<name>A0A8K0TC34_9PEZI</name>
<dbReference type="PANTHER" id="PTHR31001:SF85">
    <property type="entry name" value="ZN(II)2CYS6 TRANSCRIPTION FACTOR (EUROFUNG)"/>
    <property type="match status" value="1"/>
</dbReference>
<dbReference type="GO" id="GO:0003677">
    <property type="term" value="F:DNA binding"/>
    <property type="evidence" value="ECO:0007669"/>
    <property type="project" value="InterPro"/>
</dbReference>
<dbReference type="InterPro" id="IPR001138">
    <property type="entry name" value="Zn2Cys6_DnaBD"/>
</dbReference>
<evidence type="ECO:0000256" key="1">
    <source>
        <dbReference type="ARBA" id="ARBA00004123"/>
    </source>
</evidence>
<feature type="region of interest" description="Disordered" evidence="4">
    <location>
        <begin position="627"/>
        <end position="649"/>
    </location>
</feature>
<dbReference type="EMBL" id="JAGPXD010000004">
    <property type="protein sequence ID" value="KAH7359185.1"/>
    <property type="molecule type" value="Genomic_DNA"/>
</dbReference>
<accession>A0A8K0TC34</accession>
<gene>
    <name evidence="6" type="ORF">B0T11DRAFT_227842</name>
</gene>
<dbReference type="GO" id="GO:0000981">
    <property type="term" value="F:DNA-binding transcription factor activity, RNA polymerase II-specific"/>
    <property type="evidence" value="ECO:0007669"/>
    <property type="project" value="InterPro"/>
</dbReference>
<dbReference type="AlphaFoldDB" id="A0A8K0TC34"/>
<dbReference type="SUPFAM" id="SSF57701">
    <property type="entry name" value="Zn2/Cys6 DNA-binding domain"/>
    <property type="match status" value="1"/>
</dbReference>
<dbReference type="Pfam" id="PF00172">
    <property type="entry name" value="Zn_clus"/>
    <property type="match status" value="1"/>
</dbReference>
<sequence length="674" mass="75138">MPFTCTPCARRKVKCDKTVPSCSTCRRCRIDCSYQAPAPRSRKRKSSDPGSEVLEKLERYEGILRRHGLLEPDESPAKVHMEEPVEDPIFPLWNASSDKLWVDGANSRYINSHAWRNLGNDEMERMTKATHDEEKGDAELGGEGTPVSDNVSQQAALDPLSGAFLLMGSHQSLLQYHPSTESAAILWNTHVENVEPLCRVLHIPSTTKAISLALQQPALSPKTDECLLFAIYHFAVSSMLEEDCLHKLGEPRHTLLARYSFATRQALINASFLKTSAMPVLQALVLFLLASKHTYDPQTFWILTGVASRIAQRMGLHRDGETLGLPPFEVHMRRRLFFQIVSLDGTASRMSGVAVSLPDFCDTKLPLNINDEQVWPGMTESPEELEAATDMIFCLSRACLGSMLAKKMKTKGGDGNVELVIKEAESVIEEKYVRYCDIVNPLHMLTMGMARAGIAAMRLRVRLAKIKNNTASDDERRELFRLAEKILDTDTATRACVGLSRFRWYLKGFFLWGMWDSIIYILMTLRQQSHLLTTSEIDAAWNRLGPVCLGHIELFTSKQALYVAAGLLMLKAWASSKPGASKPEFFAKLCDYHESIGLGKAQKEQQKSNPNASIESMDSGPSNCGLLGAADSVLPPNTSPDTSSNSAVNDFEFDDTDWMFWDQLLQDPLAVQEA</sequence>
<dbReference type="PANTHER" id="PTHR31001">
    <property type="entry name" value="UNCHARACTERIZED TRANSCRIPTIONAL REGULATORY PROTEIN"/>
    <property type="match status" value="1"/>
</dbReference>
<protein>
    <submittedName>
        <fullName evidence="6">C6 transcription factor domain-containing protein</fullName>
    </submittedName>
</protein>
<dbReference type="GO" id="GO:0008270">
    <property type="term" value="F:zinc ion binding"/>
    <property type="evidence" value="ECO:0007669"/>
    <property type="project" value="InterPro"/>
</dbReference>
<feature type="domain" description="Zn(2)-C6 fungal-type" evidence="5">
    <location>
        <begin position="4"/>
        <end position="34"/>
    </location>
</feature>
<reference evidence="6" key="1">
    <citation type="journal article" date="2021" name="Nat. Commun.">
        <title>Genetic determinants of endophytism in the Arabidopsis root mycobiome.</title>
        <authorList>
            <person name="Mesny F."/>
            <person name="Miyauchi S."/>
            <person name="Thiergart T."/>
            <person name="Pickel B."/>
            <person name="Atanasova L."/>
            <person name="Karlsson M."/>
            <person name="Huettel B."/>
            <person name="Barry K.W."/>
            <person name="Haridas S."/>
            <person name="Chen C."/>
            <person name="Bauer D."/>
            <person name="Andreopoulos W."/>
            <person name="Pangilinan J."/>
            <person name="LaButti K."/>
            <person name="Riley R."/>
            <person name="Lipzen A."/>
            <person name="Clum A."/>
            <person name="Drula E."/>
            <person name="Henrissat B."/>
            <person name="Kohler A."/>
            <person name="Grigoriev I.V."/>
            <person name="Martin F.M."/>
            <person name="Hacquard S."/>
        </authorList>
    </citation>
    <scope>NUCLEOTIDE SEQUENCE</scope>
    <source>
        <strain evidence="6">MPI-CAGE-AT-0016</strain>
    </source>
</reference>
<dbReference type="Pfam" id="PF04082">
    <property type="entry name" value="Fungal_trans"/>
    <property type="match status" value="1"/>
</dbReference>
<keyword evidence="7" id="KW-1185">Reference proteome</keyword>
<keyword evidence="3" id="KW-0539">Nucleus</keyword>
<keyword evidence="2" id="KW-0479">Metal-binding</keyword>
<dbReference type="InterPro" id="IPR007219">
    <property type="entry name" value="XnlR_reg_dom"/>
</dbReference>
<dbReference type="Gene3D" id="4.10.240.10">
    <property type="entry name" value="Zn(2)-C6 fungal-type DNA-binding domain"/>
    <property type="match status" value="1"/>
</dbReference>
<evidence type="ECO:0000259" key="5">
    <source>
        <dbReference type="PROSITE" id="PS50048"/>
    </source>
</evidence>
<dbReference type="PROSITE" id="PS00463">
    <property type="entry name" value="ZN2_CY6_FUNGAL_1"/>
    <property type="match status" value="1"/>
</dbReference>
<evidence type="ECO:0000256" key="3">
    <source>
        <dbReference type="ARBA" id="ARBA00023242"/>
    </source>
</evidence>
<dbReference type="Proteomes" id="UP000813385">
    <property type="component" value="Unassembled WGS sequence"/>
</dbReference>
<dbReference type="GO" id="GO:0006351">
    <property type="term" value="P:DNA-templated transcription"/>
    <property type="evidence" value="ECO:0007669"/>
    <property type="project" value="InterPro"/>
</dbReference>
<dbReference type="OrthoDB" id="435881at2759"/>
<feature type="compositionally biased region" description="Low complexity" evidence="4">
    <location>
        <begin position="635"/>
        <end position="646"/>
    </location>
</feature>
<dbReference type="CDD" id="cd00067">
    <property type="entry name" value="GAL4"/>
    <property type="match status" value="1"/>
</dbReference>
<comment type="caution">
    <text evidence="6">The sequence shown here is derived from an EMBL/GenBank/DDBJ whole genome shotgun (WGS) entry which is preliminary data.</text>
</comment>
<dbReference type="SMART" id="SM00906">
    <property type="entry name" value="Fungal_trans"/>
    <property type="match status" value="1"/>
</dbReference>
<evidence type="ECO:0000313" key="7">
    <source>
        <dbReference type="Proteomes" id="UP000813385"/>
    </source>
</evidence>
<feature type="region of interest" description="Disordered" evidence="4">
    <location>
        <begin position="130"/>
        <end position="150"/>
    </location>
</feature>
<evidence type="ECO:0000256" key="2">
    <source>
        <dbReference type="ARBA" id="ARBA00022723"/>
    </source>
</evidence>
<evidence type="ECO:0000256" key="4">
    <source>
        <dbReference type="SAM" id="MobiDB-lite"/>
    </source>
</evidence>